<name>A0A9R1HDX4_WHEAT</name>
<proteinExistence type="predicted"/>
<dbReference type="Proteomes" id="UP000815260">
    <property type="component" value="Chromosome 5B"/>
</dbReference>
<reference evidence="2" key="1">
    <citation type="journal article" date="2017" name="Gigascience">
        <title>The first near-complete assembly of the hexaploid bread wheat genome, Triticum aestivum.</title>
        <authorList>
            <person name="Zimin A.V."/>
            <person name="Puiu D."/>
            <person name="Hall R."/>
            <person name="Kingan S."/>
            <person name="Clavijo B.J."/>
            <person name="Salzberg S.L."/>
        </authorList>
    </citation>
    <scope>NUCLEOTIDE SEQUENCE</scope>
    <source>
        <tissue evidence="2">Leaf</tissue>
    </source>
</reference>
<dbReference type="AlphaFoldDB" id="A0A9R1HDX4"/>
<feature type="non-terminal residue" evidence="2">
    <location>
        <position position="95"/>
    </location>
</feature>
<feature type="region of interest" description="Disordered" evidence="1">
    <location>
        <begin position="26"/>
        <end position="95"/>
    </location>
</feature>
<comment type="caution">
    <text evidence="2">The sequence shown here is derived from an EMBL/GenBank/DDBJ whole genome shotgun (WGS) entry which is preliminary data.</text>
</comment>
<evidence type="ECO:0000313" key="2">
    <source>
        <dbReference type="EMBL" id="KAF7063694.1"/>
    </source>
</evidence>
<feature type="non-terminal residue" evidence="2">
    <location>
        <position position="1"/>
    </location>
</feature>
<accession>A0A9R1HDX4</accession>
<evidence type="ECO:0000256" key="1">
    <source>
        <dbReference type="SAM" id="MobiDB-lite"/>
    </source>
</evidence>
<gene>
    <name evidence="2" type="ORF">CFC21_070193</name>
</gene>
<protein>
    <submittedName>
        <fullName evidence="2">Uncharacterized protein</fullName>
    </submittedName>
</protein>
<organism evidence="2">
    <name type="scientific">Triticum aestivum</name>
    <name type="common">Wheat</name>
    <dbReference type="NCBI Taxonomy" id="4565"/>
    <lineage>
        <taxon>Eukaryota</taxon>
        <taxon>Viridiplantae</taxon>
        <taxon>Streptophyta</taxon>
        <taxon>Embryophyta</taxon>
        <taxon>Tracheophyta</taxon>
        <taxon>Spermatophyta</taxon>
        <taxon>Magnoliopsida</taxon>
        <taxon>Liliopsida</taxon>
        <taxon>Poales</taxon>
        <taxon>Poaceae</taxon>
        <taxon>BOP clade</taxon>
        <taxon>Pooideae</taxon>
        <taxon>Triticodae</taxon>
        <taxon>Triticeae</taxon>
        <taxon>Triticinae</taxon>
        <taxon>Triticum</taxon>
    </lineage>
</organism>
<dbReference type="EMBL" id="CM022224">
    <property type="protein sequence ID" value="KAF7063694.1"/>
    <property type="molecule type" value="Genomic_DNA"/>
</dbReference>
<reference evidence="2" key="2">
    <citation type="submission" date="2020-03" db="EMBL/GenBank/DDBJ databases">
        <title>The second near-complete assembly of the hexaploid bread wheat (Triticum aestivum) genome.</title>
        <authorList>
            <person name="Zimin A.V."/>
            <person name="Puiu D."/>
            <person name="Shumante A."/>
            <person name="Alonge M."/>
            <person name="Salzberg S.L."/>
        </authorList>
    </citation>
    <scope>NUCLEOTIDE SEQUENCE</scope>
    <source>
        <tissue evidence="2">Leaf</tissue>
    </source>
</reference>
<feature type="compositionally biased region" description="Polar residues" evidence="1">
    <location>
        <begin position="85"/>
        <end position="95"/>
    </location>
</feature>
<feature type="compositionally biased region" description="Basic residues" evidence="1">
    <location>
        <begin position="61"/>
        <end position="76"/>
    </location>
</feature>
<sequence>EFGKKEGAGKGEVLERKVEEFFRALKKGPEEGKADDASTAAKKKAVLGGAPRQVKRDAERRKKTGRGRTSRARGRSCRQGGTGRQGPSCSSTSPK</sequence>
<feature type="compositionally biased region" description="Basic and acidic residues" evidence="1">
    <location>
        <begin position="26"/>
        <end position="36"/>
    </location>
</feature>